<evidence type="ECO:0008006" key="6">
    <source>
        <dbReference type="Google" id="ProtNLM"/>
    </source>
</evidence>
<dbReference type="PANTHER" id="PTHR18934">
    <property type="entry name" value="ATP-DEPENDENT RNA HELICASE"/>
    <property type="match status" value="1"/>
</dbReference>
<reference evidence="4 5" key="1">
    <citation type="journal article" date="2012" name="Genome Biol.">
        <title>Genome and low-iron response of an oceanic diatom adapted to chronic iron limitation.</title>
        <authorList>
            <person name="Lommer M."/>
            <person name="Specht M."/>
            <person name="Roy A.S."/>
            <person name="Kraemer L."/>
            <person name="Andreson R."/>
            <person name="Gutowska M.A."/>
            <person name="Wolf J."/>
            <person name="Bergner S.V."/>
            <person name="Schilhabel M.B."/>
            <person name="Klostermeier U.C."/>
            <person name="Beiko R.G."/>
            <person name="Rosenstiel P."/>
            <person name="Hippler M."/>
            <person name="Laroche J."/>
        </authorList>
    </citation>
    <scope>NUCLEOTIDE SEQUENCE [LARGE SCALE GENOMIC DNA]</scope>
    <source>
        <strain evidence="4 5">CCMP1005</strain>
    </source>
</reference>
<comment type="caution">
    <text evidence="4">The sequence shown here is derived from an EMBL/GenBank/DDBJ whole genome shotgun (WGS) entry which is preliminary data.</text>
</comment>
<protein>
    <recommendedName>
        <fullName evidence="6">Helicase-associated domain-containing protein</fullName>
    </recommendedName>
</protein>
<dbReference type="GO" id="GO:0004386">
    <property type="term" value="F:helicase activity"/>
    <property type="evidence" value="ECO:0007669"/>
    <property type="project" value="UniProtKB-KW"/>
</dbReference>
<evidence type="ECO:0000313" key="5">
    <source>
        <dbReference type="Proteomes" id="UP000266841"/>
    </source>
</evidence>
<keyword evidence="1" id="KW-0378">Hydrolase</keyword>
<dbReference type="GO" id="GO:0016787">
    <property type="term" value="F:hydrolase activity"/>
    <property type="evidence" value="ECO:0007669"/>
    <property type="project" value="UniProtKB-KW"/>
</dbReference>
<dbReference type="PROSITE" id="PS51257">
    <property type="entry name" value="PROKAR_LIPOPROTEIN"/>
    <property type="match status" value="1"/>
</dbReference>
<dbReference type="Proteomes" id="UP000266841">
    <property type="component" value="Unassembled WGS sequence"/>
</dbReference>
<dbReference type="Pfam" id="PF21010">
    <property type="entry name" value="HA2_C"/>
    <property type="match status" value="1"/>
</dbReference>
<name>K0TLC5_THAOC</name>
<dbReference type="EMBL" id="AGNL01006851">
    <property type="protein sequence ID" value="EJK71742.1"/>
    <property type="molecule type" value="Genomic_DNA"/>
</dbReference>
<evidence type="ECO:0000256" key="1">
    <source>
        <dbReference type="ARBA" id="ARBA00022801"/>
    </source>
</evidence>
<dbReference type="OMA" id="RMAQRHE"/>
<dbReference type="PANTHER" id="PTHR18934:SF119">
    <property type="entry name" value="ATP-DEPENDENT RNA HELICASE A"/>
    <property type="match status" value="1"/>
</dbReference>
<evidence type="ECO:0000256" key="2">
    <source>
        <dbReference type="ARBA" id="ARBA00022806"/>
    </source>
</evidence>
<dbReference type="GO" id="GO:0003723">
    <property type="term" value="F:RNA binding"/>
    <property type="evidence" value="ECO:0007669"/>
    <property type="project" value="TreeGrafter"/>
</dbReference>
<accession>K0TLC5</accession>
<evidence type="ECO:0000313" key="4">
    <source>
        <dbReference type="EMBL" id="EJK71742.1"/>
    </source>
</evidence>
<sequence>MDAKVGKLLIVGCILGTLDNALTIAAALSCARSCFLPSFQGLDRSSVEARDSLIESGFGGKDWPGGTVKGDLIAVISVYRAWSTRQRSERGKFASDHALDNTALRDMETLRRQFGDLLAESGLIPERRVTAQDDGRGSEEGSNCSNSLAVDDALLTSCSLVAGLYPNIATLVRPKRPRQGGRLLTSDSSELCRPSSSSFQRRRVQQASEEGRDAYAVYHAKHRSVGAVSPGREQRQQEAFLSEVNFVSKFALILFGGRPRLVKNAIVVDNWLKFKVCDNDDGEKEKTNAIILIALRGLLDDVIVEHVVKTFATAEEKSRMAQRHEKIIEVVRRILADEG</sequence>
<keyword evidence="2" id="KW-0547">Nucleotide-binding</keyword>
<dbReference type="AlphaFoldDB" id="K0TLC5"/>
<proteinExistence type="predicted"/>
<keyword evidence="2" id="KW-0347">Helicase</keyword>
<keyword evidence="5" id="KW-1185">Reference proteome</keyword>
<dbReference type="OrthoDB" id="5600252at2759"/>
<keyword evidence="2" id="KW-0067">ATP-binding</keyword>
<feature type="region of interest" description="Disordered" evidence="3">
    <location>
        <begin position="178"/>
        <end position="204"/>
    </location>
</feature>
<dbReference type="eggNOG" id="KOG0920">
    <property type="taxonomic scope" value="Eukaryota"/>
</dbReference>
<evidence type="ECO:0000256" key="3">
    <source>
        <dbReference type="SAM" id="MobiDB-lite"/>
    </source>
</evidence>
<gene>
    <name evidence="4" type="ORF">THAOC_06793</name>
</gene>
<organism evidence="4 5">
    <name type="scientific">Thalassiosira oceanica</name>
    <name type="common">Marine diatom</name>
    <dbReference type="NCBI Taxonomy" id="159749"/>
    <lineage>
        <taxon>Eukaryota</taxon>
        <taxon>Sar</taxon>
        <taxon>Stramenopiles</taxon>
        <taxon>Ochrophyta</taxon>
        <taxon>Bacillariophyta</taxon>
        <taxon>Coscinodiscophyceae</taxon>
        <taxon>Thalassiosirophycidae</taxon>
        <taxon>Thalassiosirales</taxon>
        <taxon>Thalassiosiraceae</taxon>
        <taxon>Thalassiosira</taxon>
    </lineage>
</organism>